<dbReference type="InterPro" id="IPR024930">
    <property type="entry name" value="Skp_dom_sf"/>
</dbReference>
<dbReference type="RefSeq" id="WP_012003504.1">
    <property type="nucleotide sequence ID" value="NC_009828.1"/>
</dbReference>
<proteinExistence type="inferred from homology"/>
<feature type="coiled-coil region" evidence="3">
    <location>
        <begin position="49"/>
        <end position="103"/>
    </location>
</feature>
<keyword evidence="3" id="KW-0175">Coiled coil</keyword>
<comment type="similarity">
    <text evidence="1">Belongs to the Skp family.</text>
</comment>
<dbReference type="STRING" id="416591.Tlet_1472"/>
<protein>
    <submittedName>
        <fullName evidence="5">Outer membrane chaperone Skp (OmpH)</fullName>
    </submittedName>
</protein>
<dbReference type="OrthoDB" id="48818at2"/>
<feature type="transmembrane region" description="Helical" evidence="4">
    <location>
        <begin position="6"/>
        <end position="23"/>
    </location>
</feature>
<keyword evidence="2" id="KW-0732">Signal</keyword>
<keyword evidence="4" id="KW-1133">Transmembrane helix</keyword>
<keyword evidence="4" id="KW-0472">Membrane</keyword>
<reference evidence="5 6" key="1">
    <citation type="submission" date="2007-08" db="EMBL/GenBank/DDBJ databases">
        <title>Complete sequence of Thermotoga lettingae TMO.</title>
        <authorList>
            <consortium name="US DOE Joint Genome Institute"/>
            <person name="Copeland A."/>
            <person name="Lucas S."/>
            <person name="Lapidus A."/>
            <person name="Barry K."/>
            <person name="Glavina del Rio T."/>
            <person name="Dalin E."/>
            <person name="Tice H."/>
            <person name="Pitluck S."/>
            <person name="Foster B."/>
            <person name="Bruce D."/>
            <person name="Schmutz J."/>
            <person name="Larimer F."/>
            <person name="Land M."/>
            <person name="Hauser L."/>
            <person name="Kyrpides N."/>
            <person name="Mikhailova N."/>
            <person name="Nelson K."/>
            <person name="Gogarten J.P."/>
            <person name="Noll K."/>
            <person name="Richardson P."/>
        </authorList>
    </citation>
    <scope>NUCLEOTIDE SEQUENCE [LARGE SCALE GENOMIC DNA]</scope>
    <source>
        <strain evidence="6">ATCC BAA-301 / DSM 14385 / NBRC 107922 / TMO</strain>
    </source>
</reference>
<dbReference type="GO" id="GO:0050821">
    <property type="term" value="P:protein stabilization"/>
    <property type="evidence" value="ECO:0007669"/>
    <property type="project" value="TreeGrafter"/>
</dbReference>
<dbReference type="Proteomes" id="UP000002016">
    <property type="component" value="Chromosome"/>
</dbReference>
<dbReference type="InterPro" id="IPR005632">
    <property type="entry name" value="Chaperone_Skp"/>
</dbReference>
<gene>
    <name evidence="5" type="ordered locus">Tlet_1472</name>
</gene>
<dbReference type="SUPFAM" id="SSF111384">
    <property type="entry name" value="OmpH-like"/>
    <property type="match status" value="1"/>
</dbReference>
<evidence type="ECO:0000256" key="4">
    <source>
        <dbReference type="SAM" id="Phobius"/>
    </source>
</evidence>
<accession>A8F794</accession>
<dbReference type="Pfam" id="PF03938">
    <property type="entry name" value="OmpH"/>
    <property type="match status" value="1"/>
</dbReference>
<evidence type="ECO:0000256" key="1">
    <source>
        <dbReference type="ARBA" id="ARBA00009091"/>
    </source>
</evidence>
<organism evidence="5 6">
    <name type="scientific">Pseudothermotoga lettingae (strain ATCC BAA-301 / DSM 14385 / NBRC 107922 / TMO)</name>
    <name type="common">Thermotoga lettingae</name>
    <dbReference type="NCBI Taxonomy" id="416591"/>
    <lineage>
        <taxon>Bacteria</taxon>
        <taxon>Thermotogati</taxon>
        <taxon>Thermotogota</taxon>
        <taxon>Thermotogae</taxon>
        <taxon>Thermotogales</taxon>
        <taxon>Thermotogaceae</taxon>
        <taxon>Pseudothermotoga</taxon>
    </lineage>
</organism>
<keyword evidence="6" id="KW-1185">Reference proteome</keyword>
<dbReference type="GO" id="GO:0005829">
    <property type="term" value="C:cytosol"/>
    <property type="evidence" value="ECO:0007669"/>
    <property type="project" value="TreeGrafter"/>
</dbReference>
<reference evidence="5 6" key="2">
    <citation type="journal article" date="2009" name="Proc. Natl. Acad. Sci. U.S.A.">
        <title>On the chimeric nature, thermophilic origin, and phylogenetic placement of the Thermotogales.</title>
        <authorList>
            <person name="Zhaxybayeva O."/>
            <person name="Swithers K.S."/>
            <person name="Lapierre P."/>
            <person name="Fournier G.P."/>
            <person name="Bickhart D.M."/>
            <person name="DeBoy R.T."/>
            <person name="Nelson K.E."/>
            <person name="Nesbo C.L."/>
            <person name="Doolittle W.F."/>
            <person name="Gogarten J.P."/>
            <person name="Noll K.M."/>
        </authorList>
    </citation>
    <scope>NUCLEOTIDE SEQUENCE [LARGE SCALE GENOMIC DNA]</scope>
    <source>
        <strain evidence="6">ATCC BAA-301 / DSM 14385 / NBRC 107922 / TMO</strain>
    </source>
</reference>
<dbReference type="SMART" id="SM00935">
    <property type="entry name" value="OmpH"/>
    <property type="match status" value="1"/>
</dbReference>
<dbReference type="AlphaFoldDB" id="A8F794"/>
<dbReference type="EMBL" id="CP000812">
    <property type="protein sequence ID" value="ABV34028.1"/>
    <property type="molecule type" value="Genomic_DNA"/>
</dbReference>
<evidence type="ECO:0000256" key="2">
    <source>
        <dbReference type="ARBA" id="ARBA00022729"/>
    </source>
</evidence>
<dbReference type="HOGENOM" id="CLU_136738_0_0_0"/>
<keyword evidence="4" id="KW-0812">Transmembrane</keyword>
<evidence type="ECO:0000256" key="3">
    <source>
        <dbReference type="SAM" id="Coils"/>
    </source>
</evidence>
<name>A8F794_PSELT</name>
<dbReference type="KEGG" id="tle:Tlet_1472"/>
<evidence type="ECO:0000313" key="6">
    <source>
        <dbReference type="Proteomes" id="UP000002016"/>
    </source>
</evidence>
<dbReference type="GO" id="GO:0051082">
    <property type="term" value="F:unfolded protein binding"/>
    <property type="evidence" value="ECO:0007669"/>
    <property type="project" value="InterPro"/>
</dbReference>
<dbReference type="eggNOG" id="COG2825">
    <property type="taxonomic scope" value="Bacteria"/>
</dbReference>
<dbReference type="PANTHER" id="PTHR35089:SF1">
    <property type="entry name" value="CHAPERONE PROTEIN SKP"/>
    <property type="match status" value="1"/>
</dbReference>
<dbReference type="PANTHER" id="PTHR35089">
    <property type="entry name" value="CHAPERONE PROTEIN SKP"/>
    <property type="match status" value="1"/>
</dbReference>
<dbReference type="Gene3D" id="3.30.910.20">
    <property type="entry name" value="Skp domain"/>
    <property type="match status" value="1"/>
</dbReference>
<sequence precursor="true">MKKVSIIIGAVSLSIFMMFFYGATQESPKIVFVDVNRITQEYPKMVELNERYKADFQYYQNKLNELTKELENMQKSGASQTDIEKKQNEILTRRQQYEQLLQNEYQPKMQETLNEIADKIDKYAKMMGYDYIMNKQMLVYGDDAYDITDQLVKFLKAQ</sequence>
<evidence type="ECO:0000313" key="5">
    <source>
        <dbReference type="EMBL" id="ABV34028.1"/>
    </source>
</evidence>